<dbReference type="RefSeq" id="WP_092318430.1">
    <property type="nucleotide sequence ID" value="NZ_FNTJ01000002.1"/>
</dbReference>
<protein>
    <recommendedName>
        <fullName evidence="3">Short-chain dehydrogenase</fullName>
    </recommendedName>
</protein>
<dbReference type="EMBL" id="FNTJ01000002">
    <property type="protein sequence ID" value="SEC79657.1"/>
    <property type="molecule type" value="Genomic_DNA"/>
</dbReference>
<dbReference type="AlphaFoldDB" id="A0A1H4VF84"/>
<dbReference type="Proteomes" id="UP000198982">
    <property type="component" value="Unassembled WGS sequence"/>
</dbReference>
<reference evidence="2" key="1">
    <citation type="submission" date="2016-10" db="EMBL/GenBank/DDBJ databases">
        <authorList>
            <person name="Varghese N."/>
            <person name="Submissions S."/>
        </authorList>
    </citation>
    <scope>NUCLEOTIDE SEQUENCE [LARGE SCALE GENOMIC DNA]</scope>
    <source>
        <strain evidence="2">DSM 9751</strain>
    </source>
</reference>
<name>A0A1H4VF84_9PSED</name>
<evidence type="ECO:0000313" key="1">
    <source>
        <dbReference type="EMBL" id="SEC79657.1"/>
    </source>
</evidence>
<sequence length="89" mass="9865">MNRYISLTGHDCLIPSLLIDTQAPIDVLHDAAAFRIRAATQLLEHFAADTLRSEPVVLQELTLVCSILLRDGCDLLDVTSRRLQPQAVL</sequence>
<keyword evidence="2" id="KW-1185">Reference proteome</keyword>
<accession>A0A1H4VF84</accession>
<evidence type="ECO:0000313" key="2">
    <source>
        <dbReference type="Proteomes" id="UP000198982"/>
    </source>
</evidence>
<proteinExistence type="predicted"/>
<gene>
    <name evidence="1" type="ORF">SAMN05216178_4908</name>
</gene>
<organism evidence="1 2">
    <name type="scientific">Pseudomonas saponiphila</name>
    <dbReference type="NCBI Taxonomy" id="556534"/>
    <lineage>
        <taxon>Bacteria</taxon>
        <taxon>Pseudomonadati</taxon>
        <taxon>Pseudomonadota</taxon>
        <taxon>Gammaproteobacteria</taxon>
        <taxon>Pseudomonadales</taxon>
        <taxon>Pseudomonadaceae</taxon>
        <taxon>Pseudomonas</taxon>
    </lineage>
</organism>
<evidence type="ECO:0008006" key="3">
    <source>
        <dbReference type="Google" id="ProtNLM"/>
    </source>
</evidence>